<dbReference type="Proteomes" id="UP001431783">
    <property type="component" value="Unassembled WGS sequence"/>
</dbReference>
<dbReference type="EMBL" id="JARQZJ010000123">
    <property type="protein sequence ID" value="KAK9889651.1"/>
    <property type="molecule type" value="Genomic_DNA"/>
</dbReference>
<dbReference type="GO" id="GO:0003779">
    <property type="term" value="F:actin binding"/>
    <property type="evidence" value="ECO:0007669"/>
    <property type="project" value="InterPro"/>
</dbReference>
<accession>A0AAW1VBM5</accession>
<dbReference type="GO" id="GO:0016791">
    <property type="term" value="F:phosphatase activity"/>
    <property type="evidence" value="ECO:0007669"/>
    <property type="project" value="InterPro"/>
</dbReference>
<reference evidence="1 2" key="1">
    <citation type="submission" date="2023-03" db="EMBL/GenBank/DDBJ databases">
        <title>Genome insight into feeding habits of ladybird beetles.</title>
        <authorList>
            <person name="Li H.-S."/>
            <person name="Huang Y.-H."/>
            <person name="Pang H."/>
        </authorList>
    </citation>
    <scope>NUCLEOTIDE SEQUENCE [LARGE SCALE GENOMIC DNA]</scope>
    <source>
        <strain evidence="1">SYSU_2023b</strain>
        <tissue evidence="1">Whole body</tissue>
    </source>
</reference>
<proteinExistence type="predicted"/>
<organism evidence="1 2">
    <name type="scientific">Henosepilachna vigintioctopunctata</name>
    <dbReference type="NCBI Taxonomy" id="420089"/>
    <lineage>
        <taxon>Eukaryota</taxon>
        <taxon>Metazoa</taxon>
        <taxon>Ecdysozoa</taxon>
        <taxon>Arthropoda</taxon>
        <taxon>Hexapoda</taxon>
        <taxon>Insecta</taxon>
        <taxon>Pterygota</taxon>
        <taxon>Neoptera</taxon>
        <taxon>Endopterygota</taxon>
        <taxon>Coleoptera</taxon>
        <taxon>Polyphaga</taxon>
        <taxon>Cucujiformia</taxon>
        <taxon>Coccinelloidea</taxon>
        <taxon>Coccinellidae</taxon>
        <taxon>Epilachninae</taxon>
        <taxon>Epilachnini</taxon>
        <taxon>Henosepilachna</taxon>
    </lineage>
</organism>
<name>A0AAW1VBM5_9CUCU</name>
<protein>
    <submittedName>
        <fullName evidence="1">Uncharacterized protein</fullName>
    </submittedName>
</protein>
<dbReference type="InterPro" id="IPR043587">
    <property type="entry name" value="Phosphatase_SSH-like"/>
</dbReference>
<dbReference type="PANTHER" id="PTHR45864">
    <property type="entry name" value="SLINGSHOT PROTEIN PHOSPHATASE HOMOLOG"/>
    <property type="match status" value="1"/>
</dbReference>
<gene>
    <name evidence="1" type="ORF">WA026_007028</name>
</gene>
<dbReference type="PANTHER" id="PTHR45864:SF2">
    <property type="entry name" value="PROTEIN PHOSPHATASE SLINGSHOT"/>
    <property type="match status" value="1"/>
</dbReference>
<evidence type="ECO:0000313" key="1">
    <source>
        <dbReference type="EMBL" id="KAK9889651.1"/>
    </source>
</evidence>
<evidence type="ECO:0000313" key="2">
    <source>
        <dbReference type="Proteomes" id="UP001431783"/>
    </source>
</evidence>
<dbReference type="AlphaFoldDB" id="A0AAW1VBM5"/>
<comment type="caution">
    <text evidence="1">The sequence shown here is derived from an EMBL/GenBank/DDBJ whole genome shotgun (WGS) entry which is preliminary data.</text>
</comment>
<sequence>MERCTSRLDVTFVACVCRLYRERIQVTRFALVILIKIVFTVREDCYVASSLDFAVNVGSLSECYFAGKGTALVLPDAEASTSPQRGGSGGSHRTSVTGTNIQKHLQSMFYLLRPEETLKMVSIDNDFELN</sequence>
<dbReference type="GO" id="GO:0030837">
    <property type="term" value="P:negative regulation of actin filament polymerization"/>
    <property type="evidence" value="ECO:0007669"/>
    <property type="project" value="InterPro"/>
</dbReference>
<keyword evidence="2" id="KW-1185">Reference proteome</keyword>